<proteinExistence type="inferred from homology"/>
<dbReference type="Gene3D" id="3.30.230.10">
    <property type="match status" value="1"/>
</dbReference>
<dbReference type="FunFam" id="3.30.230.10:FF:000017">
    <property type="entry name" value="Galactokinase"/>
    <property type="match status" value="1"/>
</dbReference>
<evidence type="ECO:0000256" key="6">
    <source>
        <dbReference type="ARBA" id="ARBA00022777"/>
    </source>
</evidence>
<dbReference type="NCBIfam" id="TIGR00131">
    <property type="entry name" value="gal_kin"/>
    <property type="match status" value="1"/>
</dbReference>
<dbReference type="SUPFAM" id="SSF55060">
    <property type="entry name" value="GHMP Kinase, C-terminal domain"/>
    <property type="match status" value="1"/>
</dbReference>
<comment type="subcellular location">
    <subcellularLocation>
        <location evidence="11">Cytoplasm</location>
    </subcellularLocation>
</comment>
<evidence type="ECO:0000256" key="12">
    <source>
        <dbReference type="NCBIfam" id="TIGR00131"/>
    </source>
</evidence>
<dbReference type="Gene3D" id="3.30.70.890">
    <property type="entry name" value="GHMP kinase, C-terminal domain"/>
    <property type="match status" value="1"/>
</dbReference>
<feature type="binding site" evidence="11">
    <location>
        <begin position="32"/>
        <end position="35"/>
    </location>
    <ligand>
        <name>substrate</name>
    </ligand>
</feature>
<dbReference type="PRINTS" id="PR00473">
    <property type="entry name" value="GALCTOKINASE"/>
</dbReference>
<dbReference type="InterPro" id="IPR014721">
    <property type="entry name" value="Ribsml_uS5_D2-typ_fold_subgr"/>
</dbReference>
<keyword evidence="17" id="KW-1185">Reference proteome</keyword>
<evidence type="ECO:0000313" key="17">
    <source>
        <dbReference type="Proteomes" id="UP000286701"/>
    </source>
</evidence>
<dbReference type="PRINTS" id="PR00959">
    <property type="entry name" value="MEVGALKINASE"/>
</dbReference>
<evidence type="ECO:0000256" key="1">
    <source>
        <dbReference type="ARBA" id="ARBA00006566"/>
    </source>
</evidence>
<keyword evidence="4 11" id="KW-0479">Metal-binding</keyword>
<dbReference type="InterPro" id="IPR006203">
    <property type="entry name" value="GHMP_knse_ATP-bd_CS"/>
</dbReference>
<dbReference type="Pfam" id="PF00288">
    <property type="entry name" value="GHMP_kinases_N"/>
    <property type="match status" value="1"/>
</dbReference>
<feature type="binding site" evidence="11">
    <location>
        <begin position="120"/>
        <end position="126"/>
    </location>
    <ligand>
        <name>ATP</name>
        <dbReference type="ChEBI" id="CHEBI:30616"/>
    </ligand>
</feature>
<dbReference type="PIRSF" id="PIRSF000530">
    <property type="entry name" value="Galactokinase"/>
    <property type="match status" value="1"/>
</dbReference>
<evidence type="ECO:0000259" key="14">
    <source>
        <dbReference type="Pfam" id="PF08544"/>
    </source>
</evidence>
<evidence type="ECO:0000256" key="5">
    <source>
        <dbReference type="ARBA" id="ARBA00022741"/>
    </source>
</evidence>
<evidence type="ECO:0000256" key="2">
    <source>
        <dbReference type="ARBA" id="ARBA00022490"/>
    </source>
</evidence>
<dbReference type="InterPro" id="IPR006204">
    <property type="entry name" value="GHMP_kinase_N_dom"/>
</dbReference>
<dbReference type="OrthoDB" id="250531at2"/>
<dbReference type="Pfam" id="PF10509">
    <property type="entry name" value="GalKase_gal_bdg"/>
    <property type="match status" value="1"/>
</dbReference>
<evidence type="ECO:0000259" key="13">
    <source>
        <dbReference type="Pfam" id="PF00288"/>
    </source>
</evidence>
<dbReference type="PANTHER" id="PTHR10457:SF7">
    <property type="entry name" value="GALACTOKINASE-RELATED"/>
    <property type="match status" value="1"/>
</dbReference>
<keyword evidence="10 11" id="KW-0119">Carbohydrate metabolism</keyword>
<dbReference type="InterPro" id="IPR019741">
    <property type="entry name" value="Galactokinase_CS"/>
</dbReference>
<comment type="catalytic activity">
    <reaction evidence="11">
        <text>alpha-D-galactose + ATP = alpha-D-galactose 1-phosphate + ADP + H(+)</text>
        <dbReference type="Rhea" id="RHEA:13553"/>
        <dbReference type="ChEBI" id="CHEBI:15378"/>
        <dbReference type="ChEBI" id="CHEBI:28061"/>
        <dbReference type="ChEBI" id="CHEBI:30616"/>
        <dbReference type="ChEBI" id="CHEBI:58336"/>
        <dbReference type="ChEBI" id="CHEBI:456216"/>
        <dbReference type="EC" id="2.7.1.6"/>
    </reaction>
</comment>
<keyword evidence="5 11" id="KW-0547">Nucleotide-binding</keyword>
<dbReference type="SUPFAM" id="SSF54211">
    <property type="entry name" value="Ribosomal protein S5 domain 2-like"/>
    <property type="match status" value="1"/>
</dbReference>
<evidence type="ECO:0000313" key="16">
    <source>
        <dbReference type="EMBL" id="RWY56960.1"/>
    </source>
</evidence>
<comment type="pathway">
    <text evidence="11">Carbohydrate metabolism; galactose metabolism.</text>
</comment>
<feature type="binding site" evidence="11">
    <location>
        <position position="126"/>
    </location>
    <ligand>
        <name>Mg(2+)</name>
        <dbReference type="ChEBI" id="CHEBI:18420"/>
    </ligand>
</feature>
<dbReference type="GO" id="GO:0004335">
    <property type="term" value="F:galactokinase activity"/>
    <property type="evidence" value="ECO:0007669"/>
    <property type="project" value="UniProtKB-UniRule"/>
</dbReference>
<feature type="domain" description="GHMP kinase C-terminal" evidence="14">
    <location>
        <begin position="280"/>
        <end position="361"/>
    </location>
</feature>
<keyword evidence="9 11" id="KW-0299">Galactose metabolism</keyword>
<dbReference type="InterPro" id="IPR000705">
    <property type="entry name" value="Galactokinase"/>
</dbReference>
<feature type="binding site" evidence="11">
    <location>
        <position position="66"/>
    </location>
    <ligand>
        <name>ATP</name>
        <dbReference type="ChEBI" id="CHEBI:30616"/>
    </ligand>
</feature>
<evidence type="ECO:0000256" key="10">
    <source>
        <dbReference type="ARBA" id="ARBA00023277"/>
    </source>
</evidence>
<keyword evidence="7 11" id="KW-0067">ATP-binding</keyword>
<comment type="function">
    <text evidence="11">Catalyzes the transfer of the gamma-phosphate of ATP to D-galactose to form alpha-D-galactose-1-phosphate (Gal-1-P).</text>
</comment>
<dbReference type="Pfam" id="PF08544">
    <property type="entry name" value="GHMP_kinases_C"/>
    <property type="match status" value="1"/>
</dbReference>
<dbReference type="PROSITE" id="PS00106">
    <property type="entry name" value="GALACTOKINASE"/>
    <property type="match status" value="1"/>
</dbReference>
<dbReference type="HAMAP" id="MF_00246">
    <property type="entry name" value="Galactokinase"/>
    <property type="match status" value="1"/>
</dbReference>
<dbReference type="PROSITE" id="PS00627">
    <property type="entry name" value="GHMP_KINASES_ATP"/>
    <property type="match status" value="1"/>
</dbReference>
<dbReference type="InterPro" id="IPR020568">
    <property type="entry name" value="Ribosomal_Su5_D2-typ_SF"/>
</dbReference>
<evidence type="ECO:0000259" key="15">
    <source>
        <dbReference type="Pfam" id="PF10509"/>
    </source>
</evidence>
<dbReference type="Proteomes" id="UP000286701">
    <property type="component" value="Unassembled WGS sequence"/>
</dbReference>
<keyword evidence="8 11" id="KW-0460">Magnesium</keyword>
<dbReference type="InterPro" id="IPR036554">
    <property type="entry name" value="GHMP_kinase_C_sf"/>
</dbReference>
<feature type="site" description="Transition state stabilizer" evidence="11">
    <location>
        <position position="26"/>
    </location>
</feature>
<evidence type="ECO:0000256" key="4">
    <source>
        <dbReference type="ARBA" id="ARBA00022723"/>
    </source>
</evidence>
<dbReference type="GO" id="GO:0005524">
    <property type="term" value="F:ATP binding"/>
    <property type="evidence" value="ECO:0007669"/>
    <property type="project" value="UniProtKB-UniRule"/>
</dbReference>
<dbReference type="PANTHER" id="PTHR10457">
    <property type="entry name" value="MEVALONATE KINASE/GALACTOKINASE"/>
    <property type="match status" value="1"/>
</dbReference>
<dbReference type="GO" id="GO:0000287">
    <property type="term" value="F:magnesium ion binding"/>
    <property type="evidence" value="ECO:0007669"/>
    <property type="project" value="UniProtKB-UniRule"/>
</dbReference>
<organism evidence="16 17">
    <name type="scientific">Mucilaginibacter gilvus</name>
    <dbReference type="NCBI Taxonomy" id="2305909"/>
    <lineage>
        <taxon>Bacteria</taxon>
        <taxon>Pseudomonadati</taxon>
        <taxon>Bacteroidota</taxon>
        <taxon>Sphingobacteriia</taxon>
        <taxon>Sphingobacteriales</taxon>
        <taxon>Sphingobacteriaceae</taxon>
        <taxon>Mucilaginibacter</taxon>
    </lineage>
</organism>
<feature type="binding site" evidence="11">
    <location>
        <position position="158"/>
    </location>
    <ligand>
        <name>Mg(2+)</name>
        <dbReference type="ChEBI" id="CHEBI:18420"/>
    </ligand>
</feature>
<dbReference type="InterPro" id="IPR022963">
    <property type="entry name" value="Galactokinase_bac"/>
</dbReference>
<gene>
    <name evidence="11" type="primary">galK</name>
    <name evidence="16" type="ORF">EPL05_00055</name>
</gene>
<sequence>MREQLQQKFLAHYGQAHKFTYFSPGRVNLIGEHIDYNGGLVMPCAVTLGTYLLIAPNNDGVFRFKSMNFKETAEITLGSSNAKNEEFWFNYPTGVIEHFNNDGKILHGLDMLYYGNIPIASGLSSSASIEVATAFALNDLFGCGYTKLELVKLAKWVENSYIGLHSGIMDQFAVAFGEKNKALMLNCDTLEYQAVNSNLGEYLLAIINTNKPRKLAESKYNERVQECATALAALKTELDINYLCDIDTETFNQYKHLITDEVILNRATHVVEENDRVKLAAKALSNNDLAEFGRLMYASHNSLSTLYEVSGKELDTIVNFCKPYKDVAGARMTGAGFGGCAIALVKKDSFAKFSEEVAEYYTKEIGYAPSIYSSLIGNGVGLLNEVVAVYA</sequence>
<comment type="caution">
    <text evidence="16">The sequence shown here is derived from an EMBL/GenBank/DDBJ whole genome shotgun (WGS) entry which is preliminary data.</text>
</comment>
<feature type="active site" description="Proton acceptor" evidence="11">
    <location>
        <position position="170"/>
    </location>
</feature>
<dbReference type="EMBL" id="SBIW01000001">
    <property type="protein sequence ID" value="RWY56960.1"/>
    <property type="molecule type" value="Genomic_DNA"/>
</dbReference>
<dbReference type="GO" id="GO:0006012">
    <property type="term" value="P:galactose metabolic process"/>
    <property type="evidence" value="ECO:0007669"/>
    <property type="project" value="UniProtKB-UniRule"/>
</dbReference>
<name>A0A3S4YK57_9SPHI</name>
<evidence type="ECO:0000256" key="11">
    <source>
        <dbReference type="HAMAP-Rule" id="MF_00246"/>
    </source>
</evidence>
<accession>A0A3S4YK57</accession>
<feature type="domain" description="GHMP kinase N-terminal" evidence="13">
    <location>
        <begin position="90"/>
        <end position="177"/>
    </location>
</feature>
<feature type="domain" description="Galactokinase N-terminal" evidence="15">
    <location>
        <begin position="7"/>
        <end position="56"/>
    </location>
</feature>
<dbReference type="InterPro" id="IPR013750">
    <property type="entry name" value="GHMP_kinase_C_dom"/>
</dbReference>
<dbReference type="InterPro" id="IPR019539">
    <property type="entry name" value="GalKase_N"/>
</dbReference>
<dbReference type="AlphaFoldDB" id="A0A3S4YK57"/>
<protein>
    <recommendedName>
        <fullName evidence="11 12">Galactokinase</fullName>
        <ecNumber evidence="11 12">2.7.1.6</ecNumber>
    </recommendedName>
    <alternativeName>
        <fullName evidence="11">Galactose kinase</fullName>
    </alternativeName>
</protein>
<dbReference type="RefSeq" id="WP_128531468.1">
    <property type="nucleotide sequence ID" value="NZ_SBIW01000001.1"/>
</dbReference>
<keyword evidence="3 11" id="KW-0808">Transferase</keyword>
<dbReference type="FunFam" id="3.30.70.890:FF:000001">
    <property type="entry name" value="Galactokinase"/>
    <property type="match status" value="1"/>
</dbReference>
<reference evidence="16 17" key="1">
    <citation type="submission" date="2019-01" db="EMBL/GenBank/DDBJ databases">
        <title>Mucilaginibacter antarcticum sp. nov., isolated from antarctic soil.</title>
        <authorList>
            <person name="Yan Y.-Q."/>
            <person name="Du Z.-J."/>
        </authorList>
    </citation>
    <scope>NUCLEOTIDE SEQUENCE [LARGE SCALE GENOMIC DNA]</scope>
    <source>
        <strain evidence="16 17">F01003</strain>
    </source>
</reference>
<dbReference type="GO" id="GO:0005829">
    <property type="term" value="C:cytosol"/>
    <property type="evidence" value="ECO:0007669"/>
    <property type="project" value="TreeGrafter"/>
</dbReference>
<comment type="similarity">
    <text evidence="1 11">Belongs to the GHMP kinase family. GalK subfamily.</text>
</comment>
<evidence type="ECO:0000256" key="8">
    <source>
        <dbReference type="ARBA" id="ARBA00022842"/>
    </source>
</evidence>
<dbReference type="EC" id="2.7.1.6" evidence="11 12"/>
<keyword evidence="6 11" id="KW-0418">Kinase</keyword>
<evidence type="ECO:0000256" key="7">
    <source>
        <dbReference type="ARBA" id="ARBA00022840"/>
    </source>
</evidence>
<keyword evidence="2 11" id="KW-0963">Cytoplasm</keyword>
<evidence type="ECO:0000256" key="9">
    <source>
        <dbReference type="ARBA" id="ARBA00023144"/>
    </source>
</evidence>
<dbReference type="InterPro" id="IPR006206">
    <property type="entry name" value="Mevalonate/galactokinase"/>
</dbReference>
<evidence type="ECO:0000256" key="3">
    <source>
        <dbReference type="ARBA" id="ARBA00022679"/>
    </source>
</evidence>
<dbReference type="UniPathway" id="UPA00214"/>
<dbReference type="NCBIfam" id="NF003705">
    <property type="entry name" value="PRK05322.1"/>
    <property type="match status" value="1"/>
</dbReference>
<feature type="binding site" evidence="11">
    <location>
        <position position="220"/>
    </location>
    <ligand>
        <name>substrate</name>
    </ligand>
</feature>